<evidence type="ECO:0000259" key="1">
    <source>
        <dbReference type="Pfam" id="PF03457"/>
    </source>
</evidence>
<evidence type="ECO:0000313" key="2">
    <source>
        <dbReference type="EMBL" id="OEU06154.1"/>
    </source>
</evidence>
<dbReference type="OrthoDB" id="58859at2759"/>
<reference evidence="2 3" key="1">
    <citation type="submission" date="2016-09" db="EMBL/GenBank/DDBJ databases">
        <title>Extensive genetic diversity and differential bi-allelic expression allows diatom success in the polar Southern Ocean.</title>
        <authorList>
            <consortium name="DOE Joint Genome Institute"/>
            <person name="Mock T."/>
            <person name="Otillar R.P."/>
            <person name="Strauss J."/>
            <person name="Dupont C."/>
            <person name="Frickenhaus S."/>
            <person name="Maumus F."/>
            <person name="Mcmullan M."/>
            <person name="Sanges R."/>
            <person name="Schmutz J."/>
            <person name="Toseland A."/>
            <person name="Valas R."/>
            <person name="Veluchamy A."/>
            <person name="Ward B.J."/>
            <person name="Allen A."/>
            <person name="Barry K."/>
            <person name="Falciatore A."/>
            <person name="Ferrante M."/>
            <person name="Fortunato A.E."/>
            <person name="Gloeckner G."/>
            <person name="Gruber A."/>
            <person name="Hipkin R."/>
            <person name="Janech M."/>
            <person name="Kroth P."/>
            <person name="Leese F."/>
            <person name="Lindquist E."/>
            <person name="Lyon B.R."/>
            <person name="Martin J."/>
            <person name="Mayer C."/>
            <person name="Parker M."/>
            <person name="Quesneville H."/>
            <person name="Raymond J."/>
            <person name="Uhlig C."/>
            <person name="Valentin K.U."/>
            <person name="Worden A.Z."/>
            <person name="Armbrust E.V."/>
            <person name="Bowler C."/>
            <person name="Green B."/>
            <person name="Moulton V."/>
            <person name="Van Oosterhout C."/>
            <person name="Grigoriev I."/>
        </authorList>
    </citation>
    <scope>NUCLEOTIDE SEQUENCE [LARGE SCALE GENOMIC DNA]</scope>
    <source>
        <strain evidence="2 3">CCMP1102</strain>
    </source>
</reference>
<dbReference type="AlphaFoldDB" id="A0A1E7EJS2"/>
<dbReference type="Pfam" id="PF03457">
    <property type="entry name" value="HA"/>
    <property type="match status" value="3"/>
</dbReference>
<accession>A0A1E7EJS2</accession>
<feature type="non-terminal residue" evidence="2">
    <location>
        <position position="1"/>
    </location>
</feature>
<dbReference type="Gene3D" id="6.10.140.530">
    <property type="match status" value="3"/>
</dbReference>
<dbReference type="Proteomes" id="UP000095751">
    <property type="component" value="Unassembled WGS sequence"/>
</dbReference>
<dbReference type="KEGG" id="fcy:FRACYDRAFT_202231"/>
<name>A0A1E7EJS2_9STRA</name>
<sequence>KKQNNQWDEMFRRLVSYRKLHNSTVVPRDYTADPELGNWVRTQRCKQYPISDHRVNLLNSIGFVWNALDNQWDDMFQRLVAYKNQHNGSTLVPKKYKADTQLGRWVSWQRHSKMISIHRIERLESIGFVWTARYENCARVFDGKWMETYDRLVAYKKQYKSTHVPQTYSDENTDIHLGSWIKTQRIAYKQGKLLEKRKDLLNSIDFSWEGKRGPR</sequence>
<proteinExistence type="predicted"/>
<feature type="domain" description="Helicase-associated" evidence="1">
    <location>
        <begin position="4"/>
        <end position="63"/>
    </location>
</feature>
<feature type="domain" description="Helicase-associated" evidence="1">
    <location>
        <begin position="69"/>
        <end position="128"/>
    </location>
</feature>
<evidence type="ECO:0000313" key="3">
    <source>
        <dbReference type="Proteomes" id="UP000095751"/>
    </source>
</evidence>
<gene>
    <name evidence="2" type="ORF">FRACYDRAFT_202231</name>
</gene>
<feature type="domain" description="Helicase-associated" evidence="1">
    <location>
        <begin position="142"/>
        <end position="206"/>
    </location>
</feature>
<protein>
    <recommendedName>
        <fullName evidence="1">Helicase-associated domain-containing protein</fullName>
    </recommendedName>
</protein>
<organism evidence="2 3">
    <name type="scientific">Fragilariopsis cylindrus CCMP1102</name>
    <dbReference type="NCBI Taxonomy" id="635003"/>
    <lineage>
        <taxon>Eukaryota</taxon>
        <taxon>Sar</taxon>
        <taxon>Stramenopiles</taxon>
        <taxon>Ochrophyta</taxon>
        <taxon>Bacillariophyta</taxon>
        <taxon>Bacillariophyceae</taxon>
        <taxon>Bacillariophycidae</taxon>
        <taxon>Bacillariales</taxon>
        <taxon>Bacillariaceae</taxon>
        <taxon>Fragilariopsis</taxon>
    </lineage>
</organism>
<dbReference type="PANTHER" id="PTHR33418:SF1">
    <property type="entry name" value="HELICASE-ASSOCIATED DOMAIN-CONTAINING PROTEIN"/>
    <property type="match status" value="1"/>
</dbReference>
<dbReference type="EMBL" id="KV784425">
    <property type="protein sequence ID" value="OEU06154.1"/>
    <property type="molecule type" value="Genomic_DNA"/>
</dbReference>
<dbReference type="InParanoid" id="A0A1E7EJS2"/>
<keyword evidence="3" id="KW-1185">Reference proteome</keyword>
<dbReference type="PANTHER" id="PTHR33418">
    <property type="entry name" value="HELICASE-ASSOCIATED"/>
    <property type="match status" value="1"/>
</dbReference>
<dbReference type="InterPro" id="IPR005114">
    <property type="entry name" value="Helicase_assoc"/>
</dbReference>